<feature type="domain" description="Peptidase C14 caspase" evidence="3">
    <location>
        <begin position="11"/>
        <end position="218"/>
    </location>
</feature>
<dbReference type="PANTHER" id="PTHR30290">
    <property type="entry name" value="PERIPLASMIC BINDING COMPONENT OF ABC TRANSPORTER"/>
    <property type="match status" value="1"/>
</dbReference>
<dbReference type="GO" id="GO:0006508">
    <property type="term" value="P:proteolysis"/>
    <property type="evidence" value="ECO:0007669"/>
    <property type="project" value="InterPro"/>
</dbReference>
<dbReference type="GO" id="GO:1904680">
    <property type="term" value="F:peptide transmembrane transporter activity"/>
    <property type="evidence" value="ECO:0007669"/>
    <property type="project" value="TreeGrafter"/>
</dbReference>
<dbReference type="Pfam" id="PF00656">
    <property type="entry name" value="Peptidase_C14"/>
    <property type="match status" value="1"/>
</dbReference>
<comment type="caution">
    <text evidence="4">The sequence shown here is derived from an EMBL/GenBank/DDBJ whole genome shotgun (WGS) entry which is preliminary data.</text>
</comment>
<dbReference type="Gene3D" id="3.40.190.10">
    <property type="entry name" value="Periplasmic binding protein-like II"/>
    <property type="match status" value="1"/>
</dbReference>
<dbReference type="InterPro" id="IPR000914">
    <property type="entry name" value="SBP_5_dom"/>
</dbReference>
<gene>
    <name evidence="4" type="ORF">EEJ42_08395</name>
</gene>
<evidence type="ECO:0000256" key="1">
    <source>
        <dbReference type="SAM" id="MobiDB-lite"/>
    </source>
</evidence>
<dbReference type="PANTHER" id="PTHR30290:SF83">
    <property type="entry name" value="ABC TRANSPORTER SUBSTRATE-BINDING PROTEIN"/>
    <property type="match status" value="1"/>
</dbReference>
<evidence type="ECO:0000313" key="5">
    <source>
        <dbReference type="Proteomes" id="UP000275401"/>
    </source>
</evidence>
<dbReference type="InterPro" id="IPR039424">
    <property type="entry name" value="SBP_5"/>
</dbReference>
<dbReference type="Gene3D" id="3.10.105.10">
    <property type="entry name" value="Dipeptide-binding Protein, Domain 3"/>
    <property type="match status" value="1"/>
</dbReference>
<feature type="region of interest" description="Disordered" evidence="1">
    <location>
        <begin position="359"/>
        <end position="397"/>
    </location>
</feature>
<dbReference type="Pfam" id="PF00496">
    <property type="entry name" value="SBP_bac_5"/>
    <property type="match status" value="1"/>
</dbReference>
<dbReference type="InterPro" id="IPR029030">
    <property type="entry name" value="Caspase-like_dom_sf"/>
</dbReference>
<dbReference type="InterPro" id="IPR011600">
    <property type="entry name" value="Pept_C14_caspase"/>
</dbReference>
<dbReference type="EMBL" id="RIBZ01000108">
    <property type="protein sequence ID" value="RNG31891.1"/>
    <property type="molecule type" value="Genomic_DNA"/>
</dbReference>
<dbReference type="Gene3D" id="3.40.50.1460">
    <property type="match status" value="1"/>
</dbReference>
<feature type="domain" description="Solute-binding protein family 5" evidence="2">
    <location>
        <begin position="448"/>
        <end position="839"/>
    </location>
</feature>
<feature type="compositionally biased region" description="Pro residues" evidence="1">
    <location>
        <begin position="249"/>
        <end position="281"/>
    </location>
</feature>
<dbReference type="GO" id="GO:0004197">
    <property type="term" value="F:cysteine-type endopeptidase activity"/>
    <property type="evidence" value="ECO:0007669"/>
    <property type="project" value="InterPro"/>
</dbReference>
<feature type="region of interest" description="Disordered" evidence="1">
    <location>
        <begin position="249"/>
        <end position="327"/>
    </location>
</feature>
<name>A0A3M8WSZ8_9ACTN</name>
<dbReference type="AlphaFoldDB" id="A0A3M8WSZ8"/>
<keyword evidence="5" id="KW-1185">Reference proteome</keyword>
<feature type="compositionally biased region" description="Pro residues" evidence="1">
    <location>
        <begin position="290"/>
        <end position="318"/>
    </location>
</feature>
<dbReference type="GO" id="GO:0015833">
    <property type="term" value="P:peptide transport"/>
    <property type="evidence" value="ECO:0007669"/>
    <property type="project" value="TreeGrafter"/>
</dbReference>
<sequence length="929" mass="99735">MAVLPDPAATRAVLIGTSRYAHLEQIPAVANNLSALAAALCAPHSWGLAPEHCTVIEDPATAVEVLDAVRTAAEEATDTLLVYFAGHGLVEPRRGELFLGLTGSIPHRSYTGLPYGTLRDVVLDGRTGRQVMLLDCCFSGRVLGFMSAPGADAVIDQVEVEGTYLLASVPDTSFALAPPGEPHTAFTGELLRLLRDGAPGGPELLDLDTVYAQVYTALRAKGRPLPQKRDRNTAGGLALARNVAWAPPGFGPPPPPYEHEPVPTPAPEPAPPPYEPPPAPTPSAYDPEPDPAPAPRPLPDVPPQPAWSPTTLPSPAPAPSSRGASPGLRRTVRYGLVGALAIALIAAGIPLVLSWMKDSDASTNDSGQRKPKSSSTPKTGPTSGYNAATKGTVNASTKPGGTLKFVSSIDADSWDPQRSYYGFVWNFSRYYARQLVTYAPEPGKKGTELVADLAQERAEVTDGGKTYTYTLRDGLTWEDGTAITSKDIKYGIERVWAPEVINGGPVYLQQVLDPEHTYKGPYKDTSQDKLGLKAIETPDDKTIVFRLPEPNGDFEHMLAMPAASPVKRAKDTKVNYQNRPFSSGPYTFKSYTPAKSLELVRNTQWNPSSDPIRTALPNRITVRINDNEQANAQALISGQYDLDLGFSGLTGTGLIKARKDSDRLDNPYTGVLRFAALPRSVKPLDNVHCRKAVLYAADRENMRTAAGGPQSGDLAPHMLPPTVTGSVSSYDPYDTVKDKGKPNVPQAEKELTACGESGGFTTTIAVRDQPVDVGIATSLSESLKKVGIRTRIERIGYRDFYATIGSPATVKKKGYGIVFQRWSPDFPTGQGFLQPLADSRFIQDASNVNVAELDDPTVDDLFDAAIAEQDPAKAGSDYARINEKISDSAAYLPILFQRAVIWRGSRLTNVHTSEPWGGGYDYASLGVSG</sequence>
<dbReference type="SUPFAM" id="SSF53850">
    <property type="entry name" value="Periplasmic binding protein-like II"/>
    <property type="match status" value="1"/>
</dbReference>
<feature type="compositionally biased region" description="Polar residues" evidence="1">
    <location>
        <begin position="385"/>
        <end position="397"/>
    </location>
</feature>
<proteinExistence type="predicted"/>
<dbReference type="CDD" id="cd08506">
    <property type="entry name" value="PBP2_clavulanate_OppA2"/>
    <property type="match status" value="1"/>
</dbReference>
<reference evidence="4 5" key="1">
    <citation type="submission" date="2018-11" db="EMBL/GenBank/DDBJ databases">
        <title>The Potential of Streptomyces as Biocontrol Agents against the Tomato grey mould, Botrytis cinerea (Gray mold) Frontiers in Microbiology.</title>
        <authorList>
            <person name="Li D."/>
        </authorList>
    </citation>
    <scope>NUCLEOTIDE SEQUENCE [LARGE SCALE GENOMIC DNA]</scope>
    <source>
        <strain evidence="4 5">NEAU-LD23</strain>
    </source>
</reference>
<accession>A0A3M8WSZ8</accession>
<protein>
    <submittedName>
        <fullName evidence="4">ABC transporter substrate-binding protein</fullName>
    </submittedName>
</protein>
<evidence type="ECO:0000259" key="3">
    <source>
        <dbReference type="Pfam" id="PF00656"/>
    </source>
</evidence>
<dbReference type="RefSeq" id="WP_123099341.1">
    <property type="nucleotide sequence ID" value="NZ_RIBZ01000108.1"/>
</dbReference>
<evidence type="ECO:0000313" key="4">
    <source>
        <dbReference type="EMBL" id="RNG31891.1"/>
    </source>
</evidence>
<evidence type="ECO:0000259" key="2">
    <source>
        <dbReference type="Pfam" id="PF00496"/>
    </source>
</evidence>
<organism evidence="4 5">
    <name type="scientific">Streptomyces botrytidirepellens</name>
    <dbReference type="NCBI Taxonomy" id="2486417"/>
    <lineage>
        <taxon>Bacteria</taxon>
        <taxon>Bacillati</taxon>
        <taxon>Actinomycetota</taxon>
        <taxon>Actinomycetes</taxon>
        <taxon>Kitasatosporales</taxon>
        <taxon>Streptomycetaceae</taxon>
        <taxon>Streptomyces</taxon>
    </lineage>
</organism>
<dbReference type="Proteomes" id="UP000275401">
    <property type="component" value="Unassembled WGS sequence"/>
</dbReference>
<feature type="compositionally biased region" description="Low complexity" evidence="1">
    <location>
        <begin position="373"/>
        <end position="384"/>
    </location>
</feature>
<dbReference type="NCBIfam" id="NF047832">
    <property type="entry name" value="caspase_w_EACC1"/>
    <property type="match status" value="1"/>
</dbReference>
<dbReference type="SUPFAM" id="SSF52129">
    <property type="entry name" value="Caspase-like"/>
    <property type="match status" value="1"/>
</dbReference>